<evidence type="ECO:0000313" key="3">
    <source>
        <dbReference type="EMBL" id="EKC18344.1"/>
    </source>
</evidence>
<dbReference type="InParanoid" id="K1PHG6"/>
<organism evidence="3">
    <name type="scientific">Magallana gigas</name>
    <name type="common">Pacific oyster</name>
    <name type="synonym">Crassostrea gigas</name>
    <dbReference type="NCBI Taxonomy" id="29159"/>
    <lineage>
        <taxon>Eukaryota</taxon>
        <taxon>Metazoa</taxon>
        <taxon>Spiralia</taxon>
        <taxon>Lophotrochozoa</taxon>
        <taxon>Mollusca</taxon>
        <taxon>Bivalvia</taxon>
        <taxon>Autobranchia</taxon>
        <taxon>Pteriomorphia</taxon>
        <taxon>Ostreida</taxon>
        <taxon>Ostreoidea</taxon>
        <taxon>Ostreidae</taxon>
        <taxon>Magallana</taxon>
    </lineage>
</organism>
<gene>
    <name evidence="3" type="ORF">CGI_10013148</name>
</gene>
<feature type="region of interest" description="Disordered" evidence="1">
    <location>
        <begin position="112"/>
        <end position="172"/>
    </location>
</feature>
<dbReference type="SUPFAM" id="SSF143990">
    <property type="entry name" value="YbiA-like"/>
    <property type="match status" value="1"/>
</dbReference>
<protein>
    <recommendedName>
        <fullName evidence="2">NADAR domain-containing protein</fullName>
    </recommendedName>
</protein>
<evidence type="ECO:0000256" key="1">
    <source>
        <dbReference type="SAM" id="MobiDB-lite"/>
    </source>
</evidence>
<feature type="compositionally biased region" description="Acidic residues" evidence="1">
    <location>
        <begin position="163"/>
        <end position="172"/>
    </location>
</feature>
<accession>K1PHG6</accession>
<dbReference type="Pfam" id="PF08719">
    <property type="entry name" value="NADAR"/>
    <property type="match status" value="1"/>
</dbReference>
<dbReference type="AlphaFoldDB" id="K1PHG6"/>
<sequence>MRCGDLDAAKTIQTAKDALSAKRLGDKVRINDQWSTTCEAVMTEVIENKCVQVQQFREKLRSVKRNVVLAESTYNDTWGTGLNKTGTENTKQQAWPGKNLLGHILSKIAKKVRKRKKSDQWSSPQQKHNSKQSSKQRDIAVMLSTIRARQHDSDSASGRDLSSETDGDDEET</sequence>
<dbReference type="InterPro" id="IPR012816">
    <property type="entry name" value="NADAR"/>
</dbReference>
<dbReference type="HOGENOM" id="CLU_101122_0_0_1"/>
<dbReference type="EMBL" id="JH816787">
    <property type="protein sequence ID" value="EKC18344.1"/>
    <property type="molecule type" value="Genomic_DNA"/>
</dbReference>
<reference evidence="3" key="1">
    <citation type="journal article" date="2012" name="Nature">
        <title>The oyster genome reveals stress adaptation and complexity of shell formation.</title>
        <authorList>
            <person name="Zhang G."/>
            <person name="Fang X."/>
            <person name="Guo X."/>
            <person name="Li L."/>
            <person name="Luo R."/>
            <person name="Xu F."/>
            <person name="Yang P."/>
            <person name="Zhang L."/>
            <person name="Wang X."/>
            <person name="Qi H."/>
            <person name="Xiong Z."/>
            <person name="Que H."/>
            <person name="Xie Y."/>
            <person name="Holland P.W."/>
            <person name="Paps J."/>
            <person name="Zhu Y."/>
            <person name="Wu F."/>
            <person name="Chen Y."/>
            <person name="Wang J."/>
            <person name="Peng C."/>
            <person name="Meng J."/>
            <person name="Yang L."/>
            <person name="Liu J."/>
            <person name="Wen B."/>
            <person name="Zhang N."/>
            <person name="Huang Z."/>
            <person name="Zhu Q."/>
            <person name="Feng Y."/>
            <person name="Mount A."/>
            <person name="Hedgecock D."/>
            <person name="Xu Z."/>
            <person name="Liu Y."/>
            <person name="Domazet-Loso T."/>
            <person name="Du Y."/>
            <person name="Sun X."/>
            <person name="Zhang S."/>
            <person name="Liu B."/>
            <person name="Cheng P."/>
            <person name="Jiang X."/>
            <person name="Li J."/>
            <person name="Fan D."/>
            <person name="Wang W."/>
            <person name="Fu W."/>
            <person name="Wang T."/>
            <person name="Wang B."/>
            <person name="Zhang J."/>
            <person name="Peng Z."/>
            <person name="Li Y."/>
            <person name="Li N."/>
            <person name="Wang J."/>
            <person name="Chen M."/>
            <person name="He Y."/>
            <person name="Tan F."/>
            <person name="Song X."/>
            <person name="Zheng Q."/>
            <person name="Huang R."/>
            <person name="Yang H."/>
            <person name="Du X."/>
            <person name="Chen L."/>
            <person name="Yang M."/>
            <person name="Gaffney P.M."/>
            <person name="Wang S."/>
            <person name="Luo L."/>
            <person name="She Z."/>
            <person name="Ming Y."/>
            <person name="Huang W."/>
            <person name="Zhang S."/>
            <person name="Huang B."/>
            <person name="Zhang Y."/>
            <person name="Qu T."/>
            <person name="Ni P."/>
            <person name="Miao G."/>
            <person name="Wang J."/>
            <person name="Wang Q."/>
            <person name="Steinberg C.E."/>
            <person name="Wang H."/>
            <person name="Li N."/>
            <person name="Qian L."/>
            <person name="Zhang G."/>
            <person name="Li Y."/>
            <person name="Yang H."/>
            <person name="Liu X."/>
            <person name="Wang J."/>
            <person name="Yin Y."/>
            <person name="Wang J."/>
        </authorList>
    </citation>
    <scope>NUCLEOTIDE SEQUENCE [LARGE SCALE GENOMIC DNA]</scope>
    <source>
        <strain evidence="3">05x7-T-G4-1.051#20</strain>
    </source>
</reference>
<proteinExistence type="predicted"/>
<feature type="domain" description="NADAR" evidence="2">
    <location>
        <begin position="4"/>
        <end position="112"/>
    </location>
</feature>
<dbReference type="Gene3D" id="1.10.357.40">
    <property type="entry name" value="YbiA-like"/>
    <property type="match status" value="1"/>
</dbReference>
<name>K1PHG6_MAGGI</name>
<dbReference type="CDD" id="cd15457">
    <property type="entry name" value="NADAR"/>
    <property type="match status" value="1"/>
</dbReference>
<feature type="compositionally biased region" description="Low complexity" evidence="1">
    <location>
        <begin position="122"/>
        <end position="133"/>
    </location>
</feature>
<evidence type="ECO:0000259" key="2">
    <source>
        <dbReference type="Pfam" id="PF08719"/>
    </source>
</evidence>
<dbReference type="InterPro" id="IPR037238">
    <property type="entry name" value="YbiA-like_sf"/>
</dbReference>